<evidence type="ECO:0000313" key="3">
    <source>
        <dbReference type="EMBL" id="ERK01209.1"/>
    </source>
</evidence>
<gene>
    <name evidence="3" type="ORF">HMPREF0860_0909</name>
    <name evidence="2" type="ORF">HMPREF1325_1417</name>
</gene>
<evidence type="ECO:0000313" key="2">
    <source>
        <dbReference type="EMBL" id="ERF59516.1"/>
    </source>
</evidence>
<proteinExistence type="predicted"/>
<sequence>MIKKIVSFSVYHPVSALMLHLALLLCCCIALYTVQLDFMPKMDERFLLISADFTGVSAQDMQKLVTIPVEDAAASLKGIKNISSVTRDGLSLVVVELHWNVDADIAIVECRQIIDQCYEALPNGCAKPNVAFFNPVHRETLTLVIFPNDNDLEYGRHIVDTDIRPHLQRVKGVGSVSVTGGEKPEVKVVLDKAKVESIPVSLQSVAEILSQANFEYPSGSVSDGGKELLFRTSGLFTTLGDIEDVPFLYGSGGVLKIKDIGTVSLGTEKKESFFTYNGREAICVKIYKKADASPLAVSKKLTREIDRLHNSYGGNFTFKIVFDLSDELTASIRNLCVSAALGAVITAIVLFLFLRTLRISLLAASVMPLSILFSVFALALCGKTVNILSVSGITIGIGMVIDPAAVAIENVLEKLKRQPDFSAAESIVDGAAETSLSSSGSAVTTIAAFFPFFFFPGLFGKLFSDMALAVIASIAFSFVLAMTYIPAAMSLQSKKLIDNFAGSSKRSFKRQRGIERSARIESYARIPAISCGEKLYGDCLKTIFEKKYAVPVLFTACLCVGTLCVLLLKKELLPVSPSGTVAATIRYGTSPSLDALFSDADFINRALSVEDFIDTVCISGGIEKDDYEQLAAPEAKKETMRITCSGKSPEKIAAALDAILQNTDMRYTLETSRNLLEEMLASDAAPLIVTAFSPEAAAETALALCDERDIAPYDILQEAAFIPDRSACARFAVSASQTAAAAYAALEGVESNAFYTGGRKIPLRVSFADGTFTAVEQLMRTGVVAGKTDIPLSSLGTVEAVENEKTLHRWNRKDAKKISGVPKEKSVNFDGIVSLRDIQMKEFFKSAAVLLAVVFLLLYCIMGAQFESFVIPLLMFVSIPPAFAGAFALLLLCNRSLNIHSVIALVVLFGTAVNNAIILYESITRQNDITEQSVISASVAKLRPILITTLTTVFAVVPFAVDPLRKNQQSSMAIAIVGGLIASFVVVLALMPPLLFSVLKRRRLP</sequence>
<name>U1FJJ3_TRESO</name>
<dbReference type="Proteomes" id="UP000016412">
    <property type="component" value="Unassembled WGS sequence"/>
</dbReference>
<dbReference type="SUPFAM" id="SSF82866">
    <property type="entry name" value="Multidrug efflux transporter AcrB transmembrane domain"/>
    <property type="match status" value="2"/>
</dbReference>
<dbReference type="SUPFAM" id="SSF82714">
    <property type="entry name" value="Multidrug efflux transporter AcrB TolC docking domain, DN and DC subdomains"/>
    <property type="match status" value="2"/>
</dbReference>
<comment type="caution">
    <text evidence="2">The sequence shown here is derived from an EMBL/GenBank/DDBJ whole genome shotgun (WGS) entry which is preliminary data.</text>
</comment>
<dbReference type="Gene3D" id="3.30.70.1320">
    <property type="entry name" value="Multidrug efflux transporter AcrB pore domain like"/>
    <property type="match status" value="1"/>
</dbReference>
<feature type="transmembrane region" description="Helical" evidence="1">
    <location>
        <begin position="843"/>
        <end position="862"/>
    </location>
</feature>
<dbReference type="Gene3D" id="3.30.70.1440">
    <property type="entry name" value="Multidrug efflux transporter AcrB pore domain"/>
    <property type="match status" value="1"/>
</dbReference>
<dbReference type="STRING" id="1125725.HMPREF1325_1417"/>
<dbReference type="PANTHER" id="PTHR32063:SF0">
    <property type="entry name" value="SWARMING MOTILITY PROTEIN SWRC"/>
    <property type="match status" value="1"/>
</dbReference>
<dbReference type="Proteomes" id="UP000016646">
    <property type="component" value="Unassembled WGS sequence"/>
</dbReference>
<dbReference type="PANTHER" id="PTHR32063">
    <property type="match status" value="1"/>
</dbReference>
<keyword evidence="5" id="KW-1185">Reference proteome</keyword>
<keyword evidence="1" id="KW-0812">Transmembrane</keyword>
<organism evidence="2 4">
    <name type="scientific">Treponema socranskii subsp. socranskii VPI DR56BR1116 = ATCC 35536</name>
    <dbReference type="NCBI Taxonomy" id="1125725"/>
    <lineage>
        <taxon>Bacteria</taxon>
        <taxon>Pseudomonadati</taxon>
        <taxon>Spirochaetota</taxon>
        <taxon>Spirochaetia</taxon>
        <taxon>Spirochaetales</taxon>
        <taxon>Treponemataceae</taxon>
        <taxon>Treponema</taxon>
    </lineage>
</organism>
<feature type="transmembrane region" description="Helical" evidence="1">
    <location>
        <begin position="973"/>
        <end position="999"/>
    </location>
</feature>
<dbReference type="RefSeq" id="WP_021331594.1">
    <property type="nucleotide sequence ID" value="NZ_AUZJ01000069.1"/>
</dbReference>
<dbReference type="GO" id="GO:0005886">
    <property type="term" value="C:plasma membrane"/>
    <property type="evidence" value="ECO:0007669"/>
    <property type="project" value="TreeGrafter"/>
</dbReference>
<protein>
    <submittedName>
        <fullName evidence="2">RND transporter, Hydrophobe/Amphiphile Efflux-1 (HAE1)/Heavy Metal Efflux (HME) family, permease protein</fullName>
    </submittedName>
</protein>
<feature type="transmembrane region" description="Helical" evidence="1">
    <location>
        <begin position="548"/>
        <end position="568"/>
    </location>
</feature>
<evidence type="ECO:0000256" key="1">
    <source>
        <dbReference type="SAM" id="Phobius"/>
    </source>
</evidence>
<dbReference type="PATRIC" id="fig|1125725.3.peg.2552"/>
<evidence type="ECO:0000313" key="4">
    <source>
        <dbReference type="Proteomes" id="UP000016412"/>
    </source>
</evidence>
<dbReference type="Gene3D" id="3.30.2090.10">
    <property type="entry name" value="Multidrug efflux transporter AcrB TolC docking domain, DN and DC subdomains"/>
    <property type="match status" value="2"/>
</dbReference>
<dbReference type="OrthoDB" id="366306at2"/>
<feature type="transmembrane region" description="Helical" evidence="1">
    <location>
        <begin position="442"/>
        <end position="460"/>
    </location>
</feature>
<dbReference type="AlphaFoldDB" id="U1FJJ3"/>
<dbReference type="Pfam" id="PF00873">
    <property type="entry name" value="ACR_tran"/>
    <property type="match status" value="1"/>
</dbReference>
<feature type="transmembrane region" description="Helical" evidence="1">
    <location>
        <begin position="361"/>
        <end position="380"/>
    </location>
</feature>
<keyword evidence="1" id="KW-0472">Membrane</keyword>
<dbReference type="EMBL" id="AVQI01000060">
    <property type="protein sequence ID" value="ERK01209.1"/>
    <property type="molecule type" value="Genomic_DNA"/>
</dbReference>
<feature type="transmembrane region" description="Helical" evidence="1">
    <location>
        <begin position="941"/>
        <end position="961"/>
    </location>
</feature>
<feature type="transmembrane region" description="Helical" evidence="1">
    <location>
        <begin position="869"/>
        <end position="892"/>
    </location>
</feature>
<feature type="transmembrane region" description="Helical" evidence="1">
    <location>
        <begin position="386"/>
        <end position="408"/>
    </location>
</feature>
<feature type="transmembrane region" description="Helical" evidence="1">
    <location>
        <begin position="332"/>
        <end position="354"/>
    </location>
</feature>
<dbReference type="GO" id="GO:0042910">
    <property type="term" value="F:xenobiotic transmembrane transporter activity"/>
    <property type="evidence" value="ECO:0007669"/>
    <property type="project" value="TreeGrafter"/>
</dbReference>
<dbReference type="Gene3D" id="1.20.1640.10">
    <property type="entry name" value="Multidrug efflux transporter AcrB transmembrane domain"/>
    <property type="match status" value="2"/>
</dbReference>
<feature type="transmembrane region" description="Helical" evidence="1">
    <location>
        <begin position="466"/>
        <end position="485"/>
    </location>
</feature>
<dbReference type="SUPFAM" id="SSF82693">
    <property type="entry name" value="Multidrug efflux transporter AcrB pore domain, PN1, PN2, PC1 and PC2 subdomains"/>
    <property type="match status" value="2"/>
</dbReference>
<accession>U1FJJ3</accession>
<dbReference type="EMBL" id="AUZJ01000069">
    <property type="protein sequence ID" value="ERF59516.1"/>
    <property type="molecule type" value="Genomic_DNA"/>
</dbReference>
<dbReference type="PRINTS" id="PR00702">
    <property type="entry name" value="ACRIFLAVINRP"/>
</dbReference>
<dbReference type="Gene3D" id="3.30.70.1430">
    <property type="entry name" value="Multidrug efflux transporter AcrB pore domain"/>
    <property type="match status" value="2"/>
</dbReference>
<dbReference type="InterPro" id="IPR001036">
    <property type="entry name" value="Acrflvin-R"/>
</dbReference>
<evidence type="ECO:0000313" key="5">
    <source>
        <dbReference type="Proteomes" id="UP000016646"/>
    </source>
</evidence>
<feature type="transmembrane region" description="Helical" evidence="1">
    <location>
        <begin position="898"/>
        <end position="920"/>
    </location>
</feature>
<dbReference type="eggNOG" id="COG0841">
    <property type="taxonomic scope" value="Bacteria"/>
</dbReference>
<dbReference type="InterPro" id="IPR027463">
    <property type="entry name" value="AcrB_DN_DC_subdom"/>
</dbReference>
<reference evidence="4 5" key="1">
    <citation type="submission" date="2013-08" db="EMBL/GenBank/DDBJ databases">
        <authorList>
            <person name="Durkin A.S."/>
            <person name="Haft D.R."/>
            <person name="McCorrison J."/>
            <person name="Torralba M."/>
            <person name="Gillis M."/>
            <person name="Haft D.H."/>
            <person name="Methe B."/>
            <person name="Sutton G."/>
            <person name="Nelson K.E."/>
        </authorList>
    </citation>
    <scope>NUCLEOTIDE SEQUENCE [LARGE SCALE GENOMIC DNA]</scope>
    <source>
        <strain evidence="3 5">ATCC 35536</strain>
        <strain evidence="2 4">VPI DR56BR1116</strain>
    </source>
</reference>
<keyword evidence="1" id="KW-1133">Transmembrane helix</keyword>